<feature type="domain" description="AB hydrolase-1" evidence="6">
    <location>
        <begin position="101"/>
        <end position="278"/>
    </location>
</feature>
<dbReference type="InterPro" id="IPR029058">
    <property type="entry name" value="AB_hydrolase_fold"/>
</dbReference>
<comment type="caution">
    <text evidence="8">The sequence shown here is derived from an EMBL/GenBank/DDBJ whole genome shotgun (WGS) entry which is preliminary data.</text>
</comment>
<dbReference type="EMBL" id="BAAAZN010000006">
    <property type="protein sequence ID" value="GAA3545677.1"/>
    <property type="molecule type" value="Genomic_DNA"/>
</dbReference>
<accession>A0ABP6W8U7</accession>
<dbReference type="PANTHER" id="PTHR43248:SF29">
    <property type="entry name" value="TRIPEPTIDYL AMINOPEPTIDASE"/>
    <property type="match status" value="1"/>
</dbReference>
<dbReference type="SUPFAM" id="SSF53474">
    <property type="entry name" value="alpha/beta-Hydrolases"/>
    <property type="match status" value="1"/>
</dbReference>
<evidence type="ECO:0000256" key="4">
    <source>
        <dbReference type="SAM" id="MobiDB-lite"/>
    </source>
</evidence>
<evidence type="ECO:0000256" key="3">
    <source>
        <dbReference type="ARBA" id="ARBA00022801"/>
    </source>
</evidence>
<dbReference type="Pfam" id="PF00561">
    <property type="entry name" value="Abhydrolase_1"/>
    <property type="match status" value="1"/>
</dbReference>
<evidence type="ECO:0000313" key="8">
    <source>
        <dbReference type="EMBL" id="GAA3545677.1"/>
    </source>
</evidence>
<dbReference type="RefSeq" id="WP_344860303.1">
    <property type="nucleotide sequence ID" value="NZ_BAAAZN010000006.1"/>
</dbReference>
<dbReference type="InterPro" id="IPR013595">
    <property type="entry name" value="Pept_S33_TAP-like_C"/>
</dbReference>
<comment type="similarity">
    <text evidence="1">Belongs to the peptidase S33 family.</text>
</comment>
<evidence type="ECO:0000256" key="5">
    <source>
        <dbReference type="SAM" id="SignalP"/>
    </source>
</evidence>
<dbReference type="Proteomes" id="UP001500689">
    <property type="component" value="Unassembled WGS sequence"/>
</dbReference>
<evidence type="ECO:0000313" key="9">
    <source>
        <dbReference type="Proteomes" id="UP001500689"/>
    </source>
</evidence>
<keyword evidence="2 5" id="KW-0732">Signal</keyword>
<dbReference type="GO" id="GO:0016787">
    <property type="term" value="F:hydrolase activity"/>
    <property type="evidence" value="ECO:0007669"/>
    <property type="project" value="UniProtKB-KW"/>
</dbReference>
<name>A0ABP6W8U7_9PSEU</name>
<keyword evidence="9" id="KW-1185">Reference proteome</keyword>
<feature type="domain" description="Peptidase S33 tripeptidyl aminopeptidase-like C-terminal" evidence="7">
    <location>
        <begin position="429"/>
        <end position="531"/>
    </location>
</feature>
<protein>
    <submittedName>
        <fullName evidence="8">Alpha/beta hydrolase</fullName>
    </submittedName>
</protein>
<keyword evidence="3 8" id="KW-0378">Hydrolase</keyword>
<dbReference type="Gene3D" id="3.40.50.1820">
    <property type="entry name" value="alpha/beta hydrolase"/>
    <property type="match status" value="1"/>
</dbReference>
<feature type="chain" id="PRO_5046925850" evidence="5">
    <location>
        <begin position="24"/>
        <end position="545"/>
    </location>
</feature>
<feature type="region of interest" description="Disordered" evidence="4">
    <location>
        <begin position="368"/>
        <end position="390"/>
    </location>
</feature>
<dbReference type="PANTHER" id="PTHR43248">
    <property type="entry name" value="2-SUCCINYL-6-HYDROXY-2,4-CYCLOHEXADIENE-1-CARBOXYLATE SYNTHASE"/>
    <property type="match status" value="1"/>
</dbReference>
<dbReference type="InterPro" id="IPR051601">
    <property type="entry name" value="Serine_prot/Carboxylest_S33"/>
</dbReference>
<proteinExistence type="inferred from homology"/>
<dbReference type="InterPro" id="IPR000073">
    <property type="entry name" value="AB_hydrolase_1"/>
</dbReference>
<evidence type="ECO:0000256" key="1">
    <source>
        <dbReference type="ARBA" id="ARBA00010088"/>
    </source>
</evidence>
<evidence type="ECO:0000256" key="2">
    <source>
        <dbReference type="ARBA" id="ARBA00022729"/>
    </source>
</evidence>
<gene>
    <name evidence="8" type="ORF">GCM10022222_31620</name>
</gene>
<feature type="signal peptide" evidence="5">
    <location>
        <begin position="1"/>
        <end position="23"/>
    </location>
</feature>
<sequence length="545" mass="57469">MRAPHTALRRGLTLGIVTAVVSAGPATGAGFATPLAGPDSDRAATPVLDWGPCREDTGPPGSECATAGVPLSYRDPTGPQISLALNKRPATDPQHRIGTVFTNPGGPGGGGRIPPRLSPAIGSRFDIVGFDPRGTSASTPVTCSGDPADDAKLSPEFPVTAAEDAAAIKQVGEVTARCAQHAGPLLGHMSTANVARDLDLLRRAVGDRRLTYQGSSYGTHLGEVYANLYPQRVRAVVLDGVLQPQEWTTGRPSQNRSAPYLNRTEPYLGAQTALNTLLRECAAHTECKFGEPGATEQSLHRKYDEVLAKLREGPVSYPDPDGGTQQITYQELVNRMLTGLYNPDAAEALTPLLQTVYLGSRNSAAAAPAKAAVPPRFSGAGETGAESDEPPNAFNTWFNAVACTDSDNPRDPQAVGRYARLAEPSAPGFASAWGYRALPCASWPVTDPDRYTGPWNRPTANPVLLVGDRLGDPATPYEDAVSTSHLLGRARLLTADTAGHGVAYDGRNQCVDQWLDGYLTDLKLPPAGTVCAADRGPFDPQPASR</sequence>
<dbReference type="Pfam" id="PF08386">
    <property type="entry name" value="Abhydrolase_4"/>
    <property type="match status" value="1"/>
</dbReference>
<evidence type="ECO:0000259" key="6">
    <source>
        <dbReference type="Pfam" id="PF00561"/>
    </source>
</evidence>
<evidence type="ECO:0000259" key="7">
    <source>
        <dbReference type="Pfam" id="PF08386"/>
    </source>
</evidence>
<organism evidence="8 9">
    <name type="scientific">Amycolatopsis ultiminotia</name>
    <dbReference type="NCBI Taxonomy" id="543629"/>
    <lineage>
        <taxon>Bacteria</taxon>
        <taxon>Bacillati</taxon>
        <taxon>Actinomycetota</taxon>
        <taxon>Actinomycetes</taxon>
        <taxon>Pseudonocardiales</taxon>
        <taxon>Pseudonocardiaceae</taxon>
        <taxon>Amycolatopsis</taxon>
    </lineage>
</organism>
<reference evidence="9" key="1">
    <citation type="journal article" date="2019" name="Int. J. Syst. Evol. Microbiol.">
        <title>The Global Catalogue of Microorganisms (GCM) 10K type strain sequencing project: providing services to taxonomists for standard genome sequencing and annotation.</title>
        <authorList>
            <consortium name="The Broad Institute Genomics Platform"/>
            <consortium name="The Broad Institute Genome Sequencing Center for Infectious Disease"/>
            <person name="Wu L."/>
            <person name="Ma J."/>
        </authorList>
    </citation>
    <scope>NUCLEOTIDE SEQUENCE [LARGE SCALE GENOMIC DNA]</scope>
    <source>
        <strain evidence="9">JCM 16898</strain>
    </source>
</reference>